<protein>
    <submittedName>
        <fullName evidence="7">Iron permease</fullName>
    </submittedName>
</protein>
<reference evidence="7 8" key="1">
    <citation type="submission" date="2018-11" db="EMBL/GenBank/DDBJ databases">
        <title>Genome squencing of methanotrophic bacteria isolated from alkaline groundwater in Korea.</title>
        <authorList>
            <person name="Nguyen L.N."/>
        </authorList>
    </citation>
    <scope>NUCLEOTIDE SEQUENCE [LARGE SCALE GENOMIC DNA]</scope>
    <source>
        <strain evidence="7 8">GW6</strain>
    </source>
</reference>
<evidence type="ECO:0000256" key="6">
    <source>
        <dbReference type="SAM" id="Phobius"/>
    </source>
</evidence>
<feature type="transmembrane region" description="Helical" evidence="6">
    <location>
        <begin position="113"/>
        <end position="136"/>
    </location>
</feature>
<feature type="transmembrane region" description="Helical" evidence="6">
    <location>
        <begin position="34"/>
        <end position="53"/>
    </location>
</feature>
<evidence type="ECO:0000313" key="7">
    <source>
        <dbReference type="EMBL" id="AZG78002.1"/>
    </source>
</evidence>
<dbReference type="GO" id="GO:0015093">
    <property type="term" value="F:ferrous iron transmembrane transporter activity"/>
    <property type="evidence" value="ECO:0007669"/>
    <property type="project" value="TreeGrafter"/>
</dbReference>
<evidence type="ECO:0000256" key="3">
    <source>
        <dbReference type="ARBA" id="ARBA00022692"/>
    </source>
</evidence>
<feature type="transmembrane region" description="Helical" evidence="6">
    <location>
        <begin position="148"/>
        <end position="171"/>
    </location>
</feature>
<feature type="transmembrane region" description="Helical" evidence="6">
    <location>
        <begin position="6"/>
        <end position="25"/>
    </location>
</feature>
<sequence>MLGALIIVFREAIEAGLIIGIVLAVTRGVAGSRGFVAAGVGVGALGAIVVAAFADRLSQAFAGSGQELFNASILAIAVVMLVWHNIWMAQHGRELAQNLSDVGRAVARGDETLFALTAVVGLAVLREGAEVALFLYGILASGESGWDVFAGGLAGLALGALTSVATFYGLVAIPPRRLFAVTTWLITLLAAGLAAQCVAFLQQAGFVTALSDTAWDSSWILSDKSIVGRVLHTLIGYADQPSAMQVAVYLATLVVIVAATKFFAARPPSASVGAPAE</sequence>
<gene>
    <name evidence="7" type="ORF">EHO51_15350</name>
</gene>
<keyword evidence="3 6" id="KW-0812">Transmembrane</keyword>
<feature type="transmembrane region" description="Helical" evidence="6">
    <location>
        <begin position="178"/>
        <end position="201"/>
    </location>
</feature>
<dbReference type="RefSeq" id="WP_124739613.1">
    <property type="nucleotide sequence ID" value="NZ_CP034086.1"/>
</dbReference>
<evidence type="ECO:0000256" key="2">
    <source>
        <dbReference type="ARBA" id="ARBA00008333"/>
    </source>
</evidence>
<keyword evidence="5 6" id="KW-0472">Membrane</keyword>
<evidence type="ECO:0000256" key="5">
    <source>
        <dbReference type="ARBA" id="ARBA00023136"/>
    </source>
</evidence>
<dbReference type="PANTHER" id="PTHR31632">
    <property type="entry name" value="IRON TRANSPORTER FTH1"/>
    <property type="match status" value="1"/>
</dbReference>
<dbReference type="Pfam" id="PF03239">
    <property type="entry name" value="FTR1"/>
    <property type="match status" value="1"/>
</dbReference>
<feature type="transmembrane region" description="Helical" evidence="6">
    <location>
        <begin position="68"/>
        <end position="87"/>
    </location>
</feature>
<dbReference type="KEGG" id="mros:EHO51_15350"/>
<feature type="transmembrane region" description="Helical" evidence="6">
    <location>
        <begin position="246"/>
        <end position="264"/>
    </location>
</feature>
<accession>A0A3G8M9W2</accession>
<organism evidence="7 8">
    <name type="scientific">Methylocystis rosea</name>
    <dbReference type="NCBI Taxonomy" id="173366"/>
    <lineage>
        <taxon>Bacteria</taxon>
        <taxon>Pseudomonadati</taxon>
        <taxon>Pseudomonadota</taxon>
        <taxon>Alphaproteobacteria</taxon>
        <taxon>Hyphomicrobiales</taxon>
        <taxon>Methylocystaceae</taxon>
        <taxon>Methylocystis</taxon>
    </lineage>
</organism>
<evidence type="ECO:0000256" key="1">
    <source>
        <dbReference type="ARBA" id="ARBA00004141"/>
    </source>
</evidence>
<dbReference type="GO" id="GO:0033573">
    <property type="term" value="C:high-affinity iron permease complex"/>
    <property type="evidence" value="ECO:0007669"/>
    <property type="project" value="InterPro"/>
</dbReference>
<comment type="similarity">
    <text evidence="2">Belongs to the oxidase-dependent Fe transporter (OFeT) (TC 9.A.10.1) family.</text>
</comment>
<keyword evidence="4 6" id="KW-1133">Transmembrane helix</keyword>
<dbReference type="Proteomes" id="UP000273982">
    <property type="component" value="Chromosome"/>
</dbReference>
<dbReference type="AlphaFoldDB" id="A0A3G8M9W2"/>
<comment type="subcellular location">
    <subcellularLocation>
        <location evidence="1">Membrane</location>
        <topology evidence="1">Multi-pass membrane protein</topology>
    </subcellularLocation>
</comment>
<dbReference type="InterPro" id="IPR004923">
    <property type="entry name" value="FTR1/Fip1/EfeU"/>
</dbReference>
<proteinExistence type="inferred from homology"/>
<dbReference type="PANTHER" id="PTHR31632:SF2">
    <property type="entry name" value="PLASMA MEMBRANE IRON PERMEASE"/>
    <property type="match status" value="1"/>
</dbReference>
<evidence type="ECO:0000313" key="8">
    <source>
        <dbReference type="Proteomes" id="UP000273982"/>
    </source>
</evidence>
<name>A0A3G8M9W2_9HYPH</name>
<evidence type="ECO:0000256" key="4">
    <source>
        <dbReference type="ARBA" id="ARBA00022989"/>
    </source>
</evidence>
<dbReference type="EMBL" id="CP034086">
    <property type="protein sequence ID" value="AZG78002.1"/>
    <property type="molecule type" value="Genomic_DNA"/>
</dbReference>